<dbReference type="PANTHER" id="PTHR30615:SF8">
    <property type="entry name" value="UPF0047 PROTEIN C4A8.02C"/>
    <property type="match status" value="1"/>
</dbReference>
<dbReference type="Proteomes" id="UP001597178">
    <property type="component" value="Unassembled WGS sequence"/>
</dbReference>
<keyword evidence="3" id="KW-1185">Reference proteome</keyword>
<dbReference type="Gene3D" id="2.60.120.460">
    <property type="entry name" value="YjbQ-like"/>
    <property type="match status" value="1"/>
</dbReference>
<gene>
    <name evidence="2" type="ORF">ACFQ4A_18380</name>
</gene>
<dbReference type="PANTHER" id="PTHR30615">
    <property type="entry name" value="UNCHARACTERIZED PROTEIN YJBQ-RELATED"/>
    <property type="match status" value="1"/>
</dbReference>
<proteinExistence type="inferred from homology"/>
<sequence length="149" mass="16630">MASLAERLQEEWLTVAKTLHTFTISTHEKQSFTNLDSYLDKALKESGVQAGIMIVFCPHTTGAITINENADPDVKTDLKRGLDETFPNKPEYVHMEGNSDGHMKSSVVGVSETLIISDGRLILGTWQSVYFCEFDGPRTRKVHVKMLEG</sequence>
<evidence type="ECO:0000313" key="3">
    <source>
        <dbReference type="Proteomes" id="UP001597178"/>
    </source>
</evidence>
<dbReference type="Pfam" id="PF01894">
    <property type="entry name" value="YjbQ"/>
    <property type="match status" value="1"/>
</dbReference>
<name>A0ABW3ZYS4_9BACI</name>
<dbReference type="PIRSF" id="PIRSF004681">
    <property type="entry name" value="UCP004681"/>
    <property type="match status" value="1"/>
</dbReference>
<evidence type="ECO:0000256" key="1">
    <source>
        <dbReference type="ARBA" id="ARBA00005534"/>
    </source>
</evidence>
<dbReference type="InterPro" id="IPR001602">
    <property type="entry name" value="UPF0047_YjbQ-like"/>
</dbReference>
<reference evidence="3" key="1">
    <citation type="journal article" date="2019" name="Int. J. Syst. Evol. Microbiol.">
        <title>The Global Catalogue of Microorganisms (GCM) 10K type strain sequencing project: providing services to taxonomists for standard genome sequencing and annotation.</title>
        <authorList>
            <consortium name="The Broad Institute Genomics Platform"/>
            <consortium name="The Broad Institute Genome Sequencing Center for Infectious Disease"/>
            <person name="Wu L."/>
            <person name="Ma J."/>
        </authorList>
    </citation>
    <scope>NUCLEOTIDE SEQUENCE [LARGE SCALE GENOMIC DNA]</scope>
    <source>
        <strain evidence="3">CCUG 54822</strain>
    </source>
</reference>
<organism evidence="2 3">
    <name type="scientific">Lentibacillus salinarum</name>
    <dbReference type="NCBI Taxonomy" id="446820"/>
    <lineage>
        <taxon>Bacteria</taxon>
        <taxon>Bacillati</taxon>
        <taxon>Bacillota</taxon>
        <taxon>Bacilli</taxon>
        <taxon>Bacillales</taxon>
        <taxon>Bacillaceae</taxon>
        <taxon>Lentibacillus</taxon>
    </lineage>
</organism>
<comment type="caution">
    <text evidence="2">The sequence shown here is derived from an EMBL/GenBank/DDBJ whole genome shotgun (WGS) entry which is preliminary data.</text>
</comment>
<accession>A0ABW3ZYS4</accession>
<dbReference type="RefSeq" id="WP_382402822.1">
    <property type="nucleotide sequence ID" value="NZ_JBHTNH010000060.1"/>
</dbReference>
<dbReference type="SUPFAM" id="SSF111038">
    <property type="entry name" value="YjbQ-like"/>
    <property type="match status" value="1"/>
</dbReference>
<dbReference type="PROSITE" id="PS01314">
    <property type="entry name" value="UPF0047"/>
    <property type="match status" value="1"/>
</dbReference>
<evidence type="ECO:0000313" key="2">
    <source>
        <dbReference type="EMBL" id="MFD1363576.1"/>
    </source>
</evidence>
<dbReference type="EMBL" id="JBHTNH010000060">
    <property type="protein sequence ID" value="MFD1363576.1"/>
    <property type="molecule type" value="Genomic_DNA"/>
</dbReference>
<comment type="similarity">
    <text evidence="1">Belongs to the UPF0047 family.</text>
</comment>
<dbReference type="NCBIfam" id="TIGR00149">
    <property type="entry name" value="TIGR00149_YjbQ"/>
    <property type="match status" value="1"/>
</dbReference>
<dbReference type="InterPro" id="IPR035917">
    <property type="entry name" value="YjbQ-like_sf"/>
</dbReference>
<protein>
    <submittedName>
        <fullName evidence="2">Secondary thiamine-phosphate synthase enzyme YjbQ</fullName>
    </submittedName>
</protein>